<reference evidence="1 2" key="1">
    <citation type="submission" date="2017-09" db="EMBL/GenBank/DDBJ databases">
        <title>Depth-based differentiation of microbial function through sediment-hosted aquifers and enrichment of novel symbionts in the deep terrestrial subsurface.</title>
        <authorList>
            <person name="Probst A.J."/>
            <person name="Ladd B."/>
            <person name="Jarett J.K."/>
            <person name="Geller-Mcgrath D.E."/>
            <person name="Sieber C.M."/>
            <person name="Emerson J.B."/>
            <person name="Anantharaman K."/>
            <person name="Thomas B.C."/>
            <person name="Malmstrom R."/>
            <person name="Stieglmeier M."/>
            <person name="Klingl A."/>
            <person name="Woyke T."/>
            <person name="Ryan C.M."/>
            <person name="Banfield J.F."/>
        </authorList>
    </citation>
    <scope>NUCLEOTIDE SEQUENCE [LARGE SCALE GENOMIC DNA]</scope>
    <source>
        <strain evidence="1">CG22_combo_CG10-13_8_21_14_all_39_12</strain>
    </source>
</reference>
<dbReference type="EMBL" id="PCSU01000001">
    <property type="protein sequence ID" value="PIP57006.1"/>
    <property type="molecule type" value="Genomic_DNA"/>
</dbReference>
<sequence length="121" mass="13221">MYALAKDIARLTADQINVAELQRLVPPPQGQKWGSLKSLENLLAQYVQPALARRIMGSLAAAYELRLGDAHLPSSEIDKALALVNIDSSKPNVIQGYQLLHSCVSSLYGILEVIKNIPEDV</sequence>
<comment type="caution">
    <text evidence="1">The sequence shown here is derived from an EMBL/GenBank/DDBJ whole genome shotgun (WGS) entry which is preliminary data.</text>
</comment>
<evidence type="ECO:0000313" key="2">
    <source>
        <dbReference type="Proteomes" id="UP000228495"/>
    </source>
</evidence>
<gene>
    <name evidence="1" type="ORF">COX05_00165</name>
</gene>
<proteinExistence type="predicted"/>
<dbReference type="AlphaFoldDB" id="A0A2H0BH56"/>
<protein>
    <submittedName>
        <fullName evidence="1">Uncharacterized protein</fullName>
    </submittedName>
</protein>
<name>A0A2H0BH56_UNCKA</name>
<organism evidence="1 2">
    <name type="scientific">candidate division WWE3 bacterium CG22_combo_CG10-13_8_21_14_all_39_12</name>
    <dbReference type="NCBI Taxonomy" id="1975094"/>
    <lineage>
        <taxon>Bacteria</taxon>
        <taxon>Katanobacteria</taxon>
    </lineage>
</organism>
<accession>A0A2H0BH56</accession>
<evidence type="ECO:0000313" key="1">
    <source>
        <dbReference type="EMBL" id="PIP57006.1"/>
    </source>
</evidence>
<dbReference type="Proteomes" id="UP000228495">
    <property type="component" value="Unassembled WGS sequence"/>
</dbReference>